<dbReference type="GO" id="GO:0050650">
    <property type="term" value="P:chondroitin sulfate proteoglycan biosynthetic process"/>
    <property type="evidence" value="ECO:0007669"/>
    <property type="project" value="InterPro"/>
</dbReference>
<gene>
    <name evidence="1" type="ORF">OESDEN_17551</name>
</gene>
<dbReference type="GO" id="GO:0016020">
    <property type="term" value="C:membrane"/>
    <property type="evidence" value="ECO:0007669"/>
    <property type="project" value="InterPro"/>
</dbReference>
<dbReference type="AlphaFoldDB" id="A0A0B1SCV1"/>
<sequence>METAPNHRMMTCLIQKSMSTVMSAIFCFLIREKEFVDAGRSILREYSDIRMCEGKNEFKSMNAMLRGLHMRVHDLNRWRFTVVTREPVDRFLSGFIDRCIRRGLHWTSKLLYYQYTAPVSEKYSFSVARQHGCSYDHFLTSIDA</sequence>
<evidence type="ECO:0000313" key="2">
    <source>
        <dbReference type="Proteomes" id="UP000053660"/>
    </source>
</evidence>
<dbReference type="PANTHER" id="PTHR22900">
    <property type="entry name" value="PROTEIN CBG14245-RELATED"/>
    <property type="match status" value="1"/>
</dbReference>
<dbReference type="GO" id="GO:1902884">
    <property type="term" value="P:positive regulation of response to oxidative stress"/>
    <property type="evidence" value="ECO:0007669"/>
    <property type="project" value="InterPro"/>
</dbReference>
<reference evidence="1 2" key="1">
    <citation type="submission" date="2014-03" db="EMBL/GenBank/DDBJ databases">
        <title>Draft genome of the hookworm Oesophagostomum dentatum.</title>
        <authorList>
            <person name="Mitreva M."/>
        </authorList>
    </citation>
    <scope>NUCLEOTIDE SEQUENCE [LARGE SCALE GENOMIC DNA]</scope>
    <source>
        <strain evidence="1 2">OD-Hann</strain>
    </source>
</reference>
<name>A0A0B1SCV1_OESDE</name>
<protein>
    <recommendedName>
        <fullName evidence="3">Carbohydrate sulfotransferase</fullName>
    </recommendedName>
</protein>
<dbReference type="Proteomes" id="UP000053660">
    <property type="component" value="Unassembled WGS sequence"/>
</dbReference>
<dbReference type="OrthoDB" id="408912at2759"/>
<evidence type="ECO:0008006" key="3">
    <source>
        <dbReference type="Google" id="ProtNLM"/>
    </source>
</evidence>
<dbReference type="InterPro" id="IPR007669">
    <property type="entry name" value="Chst-1-like"/>
</dbReference>
<dbReference type="PANTHER" id="PTHR22900:SF5">
    <property type="entry name" value="PROTEIN CBG14245"/>
    <property type="match status" value="1"/>
</dbReference>
<dbReference type="Pfam" id="PF03567">
    <property type="entry name" value="Sulfotransfer_2"/>
    <property type="match status" value="1"/>
</dbReference>
<evidence type="ECO:0000313" key="1">
    <source>
        <dbReference type="EMBL" id="KHJ82754.1"/>
    </source>
</evidence>
<keyword evidence="2" id="KW-1185">Reference proteome</keyword>
<proteinExistence type="predicted"/>
<dbReference type="InterPro" id="IPR005331">
    <property type="entry name" value="Sulfotransferase"/>
</dbReference>
<organism evidence="1 2">
    <name type="scientific">Oesophagostomum dentatum</name>
    <name type="common">Nodular worm</name>
    <dbReference type="NCBI Taxonomy" id="61180"/>
    <lineage>
        <taxon>Eukaryota</taxon>
        <taxon>Metazoa</taxon>
        <taxon>Ecdysozoa</taxon>
        <taxon>Nematoda</taxon>
        <taxon>Chromadorea</taxon>
        <taxon>Rhabditida</taxon>
        <taxon>Rhabditina</taxon>
        <taxon>Rhabditomorpha</taxon>
        <taxon>Strongyloidea</taxon>
        <taxon>Strongylidae</taxon>
        <taxon>Oesophagostomum</taxon>
    </lineage>
</organism>
<dbReference type="GO" id="GO:0047756">
    <property type="term" value="F:chondroitin 4-sulfotransferase activity"/>
    <property type="evidence" value="ECO:0007669"/>
    <property type="project" value="InterPro"/>
</dbReference>
<dbReference type="EMBL" id="KN577290">
    <property type="protein sequence ID" value="KHJ82754.1"/>
    <property type="molecule type" value="Genomic_DNA"/>
</dbReference>
<accession>A0A0B1SCV1</accession>